<feature type="region of interest" description="Disordered" evidence="1">
    <location>
        <begin position="40"/>
        <end position="84"/>
    </location>
</feature>
<name>A0AA38HHZ4_9CUCU</name>
<feature type="compositionally biased region" description="Basic and acidic residues" evidence="1">
    <location>
        <begin position="42"/>
        <end position="59"/>
    </location>
</feature>
<comment type="caution">
    <text evidence="2">The sequence shown here is derived from an EMBL/GenBank/DDBJ whole genome shotgun (WGS) entry which is preliminary data.</text>
</comment>
<gene>
    <name evidence="2" type="ORF">Zmor_011897</name>
</gene>
<protein>
    <submittedName>
        <fullName evidence="2">Uncharacterized protein</fullName>
    </submittedName>
</protein>
<evidence type="ECO:0000256" key="1">
    <source>
        <dbReference type="SAM" id="MobiDB-lite"/>
    </source>
</evidence>
<sequence>MKLDNTFSKVKRGLSFKVRRKSSKNSAALFKEADQIQTSLYSDEKAPQELNPELKENSDIKVNSDPAFIDNNSPEKESKSSSNGRGNVIEYIFTKDEENSEWGTLKKYLETLENLAREEEPKLENINLLLEEVEKSCAVK</sequence>
<dbReference type="Proteomes" id="UP001168821">
    <property type="component" value="Unassembled WGS sequence"/>
</dbReference>
<accession>A0AA38HHZ4</accession>
<organism evidence="2 3">
    <name type="scientific">Zophobas morio</name>
    <dbReference type="NCBI Taxonomy" id="2755281"/>
    <lineage>
        <taxon>Eukaryota</taxon>
        <taxon>Metazoa</taxon>
        <taxon>Ecdysozoa</taxon>
        <taxon>Arthropoda</taxon>
        <taxon>Hexapoda</taxon>
        <taxon>Insecta</taxon>
        <taxon>Pterygota</taxon>
        <taxon>Neoptera</taxon>
        <taxon>Endopterygota</taxon>
        <taxon>Coleoptera</taxon>
        <taxon>Polyphaga</taxon>
        <taxon>Cucujiformia</taxon>
        <taxon>Tenebrionidae</taxon>
        <taxon>Zophobas</taxon>
    </lineage>
</organism>
<reference evidence="2" key="1">
    <citation type="journal article" date="2023" name="G3 (Bethesda)">
        <title>Whole genome assemblies of Zophobas morio and Tenebrio molitor.</title>
        <authorList>
            <person name="Kaur S."/>
            <person name="Stinson S.A."/>
            <person name="diCenzo G.C."/>
        </authorList>
    </citation>
    <scope>NUCLEOTIDE SEQUENCE</scope>
    <source>
        <strain evidence="2">QUZm001</strain>
    </source>
</reference>
<dbReference type="AlphaFoldDB" id="A0AA38HHZ4"/>
<proteinExistence type="predicted"/>
<evidence type="ECO:0000313" key="3">
    <source>
        <dbReference type="Proteomes" id="UP001168821"/>
    </source>
</evidence>
<dbReference type="EMBL" id="JALNTZ010003509">
    <property type="protein sequence ID" value="KAJ3616442.1"/>
    <property type="molecule type" value="Genomic_DNA"/>
</dbReference>
<keyword evidence="3" id="KW-1185">Reference proteome</keyword>
<evidence type="ECO:0000313" key="2">
    <source>
        <dbReference type="EMBL" id="KAJ3616442.1"/>
    </source>
</evidence>